<dbReference type="EMBL" id="CAACVI010000003">
    <property type="protein sequence ID" value="VEN73040.1"/>
    <property type="molecule type" value="Genomic_DNA"/>
</dbReference>
<accession>A0A484HHC7</accession>
<protein>
    <recommendedName>
        <fullName evidence="1">Gp5/Type VI secretion system Vgr protein OB-fold domain-containing protein</fullName>
    </recommendedName>
</protein>
<dbReference type="InterPro" id="IPR006533">
    <property type="entry name" value="T6SS_Vgr_RhsGE"/>
</dbReference>
<dbReference type="NCBIfam" id="TIGR01646">
    <property type="entry name" value="vgr_GE"/>
    <property type="match status" value="1"/>
</dbReference>
<dbReference type="SUPFAM" id="SSF69279">
    <property type="entry name" value="Phage tail proteins"/>
    <property type="match status" value="1"/>
</dbReference>
<dbReference type="Pfam" id="PF04717">
    <property type="entry name" value="Phage_base_V"/>
    <property type="match status" value="1"/>
</dbReference>
<gene>
    <name evidence="2" type="ORF">EPICR_110007</name>
</gene>
<evidence type="ECO:0000313" key="2">
    <source>
        <dbReference type="EMBL" id="VEN73040.1"/>
    </source>
</evidence>
<dbReference type="AlphaFoldDB" id="A0A484HHC7"/>
<feature type="domain" description="Gp5/Type VI secretion system Vgr protein OB-fold" evidence="1">
    <location>
        <begin position="379"/>
        <end position="452"/>
    </location>
</feature>
<proteinExistence type="predicted"/>
<dbReference type="InterPro" id="IPR006531">
    <property type="entry name" value="Gp5/Vgr_OB"/>
</dbReference>
<sequence>MSGVTPTVTITSGGKKLKLKDQNIAWIDIRKKANRIPSATLLLMEGGKSKDWFELSDGSSFEPGKEVEIKLRVEGEKGTVGKDQSVFKGIVVRHAVQARSGGFFLKVDMKDKAVKLTTLKKSRIFKKDKKDKDFVEEAIKDGASVKKVSGMDLKHTGEMVQYNATNWDFILSRAEANGCWVMAEEGKITIDSPSTLGGKSEKHKFENVDVFFDLELEADIGAQVKKIKSVSWDIKKQKLSSPKSATAVNGKMGNLKADKGAKAMGAQSDMLVGATDLSPTEIKAWADAKMRKTRMAMMKGRITLPGSPKVKVGEVLKISKVGKRFNGKGLISGVRHYVDPKGWRTDIQVGGDAEWFYERRDIVDPPAAGLLPGVSGLQIGIVDKYEKDDLARNRVRVKIPAVNEKDVVWARIASIDSGKERGFFFRPEKGDEVVLGFFAGDPRQPVILGGMHNDINKPPVAAEDIKDKNFKKGIFTKEKLKIAFNEEVKEVTIATPKENFITLTEDTEEDKAGIIWTDQNKNVIKTDKKTITIKNEKGESVVMEPEKNITLKDSKGNKAVLECDNGITVEDKDGSKITINSDGITLDSASDVTIKGANITLEGSGDIKVEGSGNVTAKGSAVELN</sequence>
<name>A0A484HHC7_9BACT</name>
<dbReference type="Gene3D" id="2.40.50.230">
    <property type="entry name" value="Gp5 N-terminal domain"/>
    <property type="match status" value="1"/>
</dbReference>
<dbReference type="InterPro" id="IPR037026">
    <property type="entry name" value="Vgr_OB-fold_dom_sf"/>
</dbReference>
<reference evidence="2" key="1">
    <citation type="submission" date="2019-01" db="EMBL/GenBank/DDBJ databases">
        <authorList>
            <consortium name="Genoscope - CEA"/>
            <person name="William W."/>
        </authorList>
    </citation>
    <scope>NUCLEOTIDE SEQUENCE</scope>
    <source>
        <strain evidence="2">CR-1</strain>
    </source>
</reference>
<dbReference type="SUPFAM" id="SSF69255">
    <property type="entry name" value="gp5 N-terminal domain-like"/>
    <property type="match status" value="1"/>
</dbReference>
<evidence type="ECO:0000259" key="1">
    <source>
        <dbReference type="Pfam" id="PF04717"/>
    </source>
</evidence>
<organism evidence="2">
    <name type="scientific">uncultured Desulfobacteraceae bacterium</name>
    <dbReference type="NCBI Taxonomy" id="218296"/>
    <lineage>
        <taxon>Bacteria</taxon>
        <taxon>Pseudomonadati</taxon>
        <taxon>Thermodesulfobacteriota</taxon>
        <taxon>Desulfobacteria</taxon>
        <taxon>Desulfobacterales</taxon>
        <taxon>Desulfobacteraceae</taxon>
        <taxon>environmental samples</taxon>
    </lineage>
</organism>